<evidence type="ECO:0000256" key="1">
    <source>
        <dbReference type="SAM" id="MobiDB-lite"/>
    </source>
</evidence>
<gene>
    <name evidence="2" type="ORF">HJG63_010733</name>
</gene>
<sequence>METKYGLMSSYAIYCFPTSLNEMQPLPNRCTCSTTQDISGQSIKKKNVPQDCPSKGKTDREFIYPSPVSSAKVWPMEFNFPAFLSCIEWLPAPEEARTPALWHDGHSCPEMLGGSRDSVHQKHTGALPSIPTASSYI</sequence>
<keyword evidence="3" id="KW-1185">Reference proteome</keyword>
<protein>
    <submittedName>
        <fullName evidence="2">Uncharacterized protein</fullName>
    </submittedName>
</protein>
<evidence type="ECO:0000313" key="2">
    <source>
        <dbReference type="EMBL" id="KAF6485583.1"/>
    </source>
</evidence>
<accession>A0A7J8ILU9</accession>
<feature type="region of interest" description="Disordered" evidence="1">
    <location>
        <begin position="112"/>
        <end position="137"/>
    </location>
</feature>
<dbReference type="AlphaFoldDB" id="A0A7J8ILU9"/>
<organism evidence="2 3">
    <name type="scientific">Rousettus aegyptiacus</name>
    <name type="common">Egyptian fruit bat</name>
    <name type="synonym">Pteropus aegyptiacus</name>
    <dbReference type="NCBI Taxonomy" id="9407"/>
    <lineage>
        <taxon>Eukaryota</taxon>
        <taxon>Metazoa</taxon>
        <taxon>Chordata</taxon>
        <taxon>Craniata</taxon>
        <taxon>Vertebrata</taxon>
        <taxon>Euteleostomi</taxon>
        <taxon>Mammalia</taxon>
        <taxon>Eutheria</taxon>
        <taxon>Laurasiatheria</taxon>
        <taxon>Chiroptera</taxon>
        <taxon>Yinpterochiroptera</taxon>
        <taxon>Pteropodoidea</taxon>
        <taxon>Pteropodidae</taxon>
        <taxon>Rousettinae</taxon>
        <taxon>Rousettus</taxon>
    </lineage>
</organism>
<dbReference type="EMBL" id="JACASE010000003">
    <property type="protein sequence ID" value="KAF6485583.1"/>
    <property type="molecule type" value="Genomic_DNA"/>
</dbReference>
<reference evidence="2 3" key="1">
    <citation type="journal article" date="2020" name="Nature">
        <title>Six reference-quality genomes reveal evolution of bat adaptations.</title>
        <authorList>
            <person name="Jebb D."/>
            <person name="Huang Z."/>
            <person name="Pippel M."/>
            <person name="Hughes G.M."/>
            <person name="Lavrichenko K."/>
            <person name="Devanna P."/>
            <person name="Winkler S."/>
            <person name="Jermiin L.S."/>
            <person name="Skirmuntt E.C."/>
            <person name="Katzourakis A."/>
            <person name="Burkitt-Gray L."/>
            <person name="Ray D.A."/>
            <person name="Sullivan K.A.M."/>
            <person name="Roscito J.G."/>
            <person name="Kirilenko B.M."/>
            <person name="Davalos L.M."/>
            <person name="Corthals A.P."/>
            <person name="Power M.L."/>
            <person name="Jones G."/>
            <person name="Ransome R.D."/>
            <person name="Dechmann D.K.N."/>
            <person name="Locatelli A.G."/>
            <person name="Puechmaille S.J."/>
            <person name="Fedrigo O."/>
            <person name="Jarvis E.D."/>
            <person name="Hiller M."/>
            <person name="Vernes S.C."/>
            <person name="Myers E.W."/>
            <person name="Teeling E.C."/>
        </authorList>
    </citation>
    <scope>NUCLEOTIDE SEQUENCE [LARGE SCALE GENOMIC DNA]</scope>
    <source>
        <strain evidence="2">MRouAeg1</strain>
        <tissue evidence="2">Muscle</tissue>
    </source>
</reference>
<comment type="caution">
    <text evidence="2">The sequence shown here is derived from an EMBL/GenBank/DDBJ whole genome shotgun (WGS) entry which is preliminary data.</text>
</comment>
<evidence type="ECO:0000313" key="3">
    <source>
        <dbReference type="Proteomes" id="UP000593571"/>
    </source>
</evidence>
<name>A0A7J8ILU9_ROUAE</name>
<proteinExistence type="predicted"/>
<dbReference type="Proteomes" id="UP000593571">
    <property type="component" value="Unassembled WGS sequence"/>
</dbReference>